<dbReference type="OrthoDB" id="5443808at2"/>
<accession>E6VTS6</accession>
<dbReference type="eggNOG" id="COG1216">
    <property type="taxonomic scope" value="Bacteria"/>
</dbReference>
<dbReference type="PANTHER" id="PTHR43179">
    <property type="entry name" value="RHAMNOSYLTRANSFERASE WBBL"/>
    <property type="match status" value="1"/>
</dbReference>
<dbReference type="CDD" id="cd00761">
    <property type="entry name" value="Glyco_tranf_GTA_type"/>
    <property type="match status" value="1"/>
</dbReference>
<dbReference type="SUPFAM" id="SSF53448">
    <property type="entry name" value="Nucleotide-diphospho-sugar transferases"/>
    <property type="match status" value="1"/>
</dbReference>
<evidence type="ECO:0000259" key="4">
    <source>
        <dbReference type="Pfam" id="PF00535"/>
    </source>
</evidence>
<reference evidence="5 6" key="2">
    <citation type="journal article" date="2014" name="Genome Announc.">
        <title>Complete Genome Sequence of the Subsurface, Mesophilic Sulfate-Reducing Bacterium Desulfovibrio aespoeensis Aspo-2.</title>
        <authorList>
            <person name="Pedersen K."/>
            <person name="Bengtsson A."/>
            <person name="Edlund J."/>
            <person name="Rabe L."/>
            <person name="Hazen T."/>
            <person name="Chakraborty R."/>
            <person name="Goodwin L."/>
            <person name="Shapiro N."/>
        </authorList>
    </citation>
    <scope>NUCLEOTIDE SEQUENCE [LARGE SCALE GENOMIC DNA]</scope>
    <source>
        <strain evidence="6">ATCC 700646 / DSM 10631 / Aspo-2</strain>
    </source>
</reference>
<dbReference type="InterPro" id="IPR029044">
    <property type="entry name" value="Nucleotide-diphossugar_trans"/>
</dbReference>
<organism evidence="5 6">
    <name type="scientific">Pseudodesulfovibrio aespoeensis (strain ATCC 700646 / DSM 10631 / Aspo-2)</name>
    <name type="common">Desulfovibrio aespoeensis</name>
    <dbReference type="NCBI Taxonomy" id="643562"/>
    <lineage>
        <taxon>Bacteria</taxon>
        <taxon>Pseudomonadati</taxon>
        <taxon>Thermodesulfobacteriota</taxon>
        <taxon>Desulfovibrionia</taxon>
        <taxon>Desulfovibrionales</taxon>
        <taxon>Desulfovibrionaceae</taxon>
    </lineage>
</organism>
<feature type="domain" description="Glycosyltransferase 2-like" evidence="4">
    <location>
        <begin position="264"/>
        <end position="386"/>
    </location>
</feature>
<dbReference type="AlphaFoldDB" id="E6VTS6"/>
<dbReference type="GO" id="GO:0016757">
    <property type="term" value="F:glycosyltransferase activity"/>
    <property type="evidence" value="ECO:0007669"/>
    <property type="project" value="UniProtKB-KW"/>
</dbReference>
<evidence type="ECO:0000313" key="5">
    <source>
        <dbReference type="EMBL" id="ADU63363.1"/>
    </source>
</evidence>
<comment type="similarity">
    <text evidence="1">Belongs to the glycosyltransferase 2 family.</text>
</comment>
<dbReference type="KEGG" id="das:Daes_2358"/>
<keyword evidence="2" id="KW-0328">Glycosyltransferase</keyword>
<dbReference type="HOGENOM" id="CLU_023729_0_0_7"/>
<dbReference type="Proteomes" id="UP000002191">
    <property type="component" value="Chromosome"/>
</dbReference>
<protein>
    <submittedName>
        <fullName evidence="5">Glycosyl transferase family 2</fullName>
    </submittedName>
</protein>
<evidence type="ECO:0000256" key="2">
    <source>
        <dbReference type="ARBA" id="ARBA00022676"/>
    </source>
</evidence>
<evidence type="ECO:0000256" key="3">
    <source>
        <dbReference type="ARBA" id="ARBA00022679"/>
    </source>
</evidence>
<keyword evidence="6" id="KW-1185">Reference proteome</keyword>
<reference evidence="6" key="1">
    <citation type="submission" date="2010-12" db="EMBL/GenBank/DDBJ databases">
        <title>Complete sequence of Desulfovibrio aespoeensis Aspo-2.</title>
        <authorList>
            <consortium name="US DOE Joint Genome Institute"/>
            <person name="Lucas S."/>
            <person name="Copeland A."/>
            <person name="Lapidus A."/>
            <person name="Cheng J.-F."/>
            <person name="Goodwin L."/>
            <person name="Pitluck S."/>
            <person name="Chertkov O."/>
            <person name="Misra M."/>
            <person name="Detter J.C."/>
            <person name="Han C."/>
            <person name="Tapia R."/>
            <person name="Land M."/>
            <person name="Hauser L."/>
            <person name="Kyrpides N."/>
            <person name="Ivanova N."/>
            <person name="Ovchinnikova G."/>
            <person name="Pedersen K."/>
            <person name="Jagevall S."/>
            <person name="Hazen T."/>
            <person name="Woyke T."/>
        </authorList>
    </citation>
    <scope>NUCLEOTIDE SEQUENCE [LARGE SCALE GENOMIC DNA]</scope>
    <source>
        <strain evidence="6">ATCC 700646 / DSM 10631 / Aspo-2</strain>
    </source>
</reference>
<keyword evidence="3 5" id="KW-0808">Transferase</keyword>
<dbReference type="Gene3D" id="3.90.550.10">
    <property type="entry name" value="Spore Coat Polysaccharide Biosynthesis Protein SpsA, Chain A"/>
    <property type="match status" value="1"/>
</dbReference>
<gene>
    <name evidence="5" type="ordered locus">Daes_2358</name>
</gene>
<dbReference type="Pfam" id="PF00535">
    <property type="entry name" value="Glycos_transf_2"/>
    <property type="match status" value="1"/>
</dbReference>
<name>E6VTS6_PSEA9</name>
<evidence type="ECO:0000256" key="1">
    <source>
        <dbReference type="ARBA" id="ARBA00006739"/>
    </source>
</evidence>
<evidence type="ECO:0000313" key="6">
    <source>
        <dbReference type="Proteomes" id="UP000002191"/>
    </source>
</evidence>
<dbReference type="RefSeq" id="WP_013515275.1">
    <property type="nucleotide sequence ID" value="NC_014844.1"/>
</dbReference>
<proteinExistence type="inferred from homology"/>
<sequence length="539" mass="58601">MAHSTDLAGLPGDLLRPLLLGCTGKAHLHATAATALAHSREPGDVFSRIAADLLLAAWGENPFDGQCAALLAESLGRLPALPRVLIPALRSVMAHWQAEVTPEIRLAMAGRPADQLACITGQLRHAPRNLFWWHHLYEFCRIRGDWSPLSTALTPILLAPPEGLGPLFAYAQANVLLVSGDGLAAAGIYRDLEATLPLPLVRERLATAWLRSSRLDMGTGLLRECALARPWHVGLWLRLYELAVDGAHDRRPLPGRVMVLGYSWNKAVDLAVTLDSLARSELGEAQVRILDNGSTDTTAEVVRRFIDRVGSDRAALVRLPVNVGAPAARNWLMHLPEVVESDFAAYIDDDIALPPDWLLRLGCAVGRYPEAGVWGCKVVEFDGPARVQCGEHNLTPDPAGRERALMAPLMLQEADFGQADYIRPCASVTGCVHLFRTARLLKTGPFDLRFSPTQYDDLERDLRMVLGGGHAVYQGFLAIPHRRVSGAQSDVGGVQSAGATANMHKLMGKYAPEEFERMAGLMDRVLLADVTGKMRALGA</sequence>
<dbReference type="PANTHER" id="PTHR43179:SF12">
    <property type="entry name" value="GALACTOFURANOSYLTRANSFERASE GLFT2"/>
    <property type="match status" value="1"/>
</dbReference>
<dbReference type="EMBL" id="CP002431">
    <property type="protein sequence ID" value="ADU63363.1"/>
    <property type="molecule type" value="Genomic_DNA"/>
</dbReference>
<dbReference type="InterPro" id="IPR001173">
    <property type="entry name" value="Glyco_trans_2-like"/>
</dbReference>
<dbReference type="STRING" id="643562.Daes_2358"/>